<dbReference type="AlphaFoldDB" id="A0A8T0G4I5"/>
<accession>A0A8T0G4I5</accession>
<evidence type="ECO:0000313" key="2">
    <source>
        <dbReference type="Proteomes" id="UP000822688"/>
    </source>
</evidence>
<keyword evidence="2" id="KW-1185">Reference proteome</keyword>
<evidence type="ECO:0000313" key="1">
    <source>
        <dbReference type="EMBL" id="KAG0553791.1"/>
    </source>
</evidence>
<sequence>MRVHTAPYGVAGGYHPLHSYGYACSSAGSAGLKRRAVTIIPSRLPTDIPPPPESTARSGIPFPQSFTCDLWTVRGHALCLRVSVYHTEPEILNTMVSGT</sequence>
<protein>
    <submittedName>
        <fullName evidence="1">Uncharacterized protein</fullName>
    </submittedName>
</protein>
<organism evidence="1 2">
    <name type="scientific">Ceratodon purpureus</name>
    <name type="common">Fire moss</name>
    <name type="synonym">Dicranum purpureum</name>
    <dbReference type="NCBI Taxonomy" id="3225"/>
    <lineage>
        <taxon>Eukaryota</taxon>
        <taxon>Viridiplantae</taxon>
        <taxon>Streptophyta</taxon>
        <taxon>Embryophyta</taxon>
        <taxon>Bryophyta</taxon>
        <taxon>Bryophytina</taxon>
        <taxon>Bryopsida</taxon>
        <taxon>Dicranidae</taxon>
        <taxon>Pseudoditrichales</taxon>
        <taxon>Ditrichaceae</taxon>
        <taxon>Ceratodon</taxon>
    </lineage>
</organism>
<dbReference type="Proteomes" id="UP000822688">
    <property type="component" value="Chromosome 12"/>
</dbReference>
<name>A0A8T0G4I5_CERPU</name>
<proteinExistence type="predicted"/>
<gene>
    <name evidence="1" type="ORF">KC19_12G039400</name>
</gene>
<reference evidence="1" key="1">
    <citation type="submission" date="2020-06" db="EMBL/GenBank/DDBJ databases">
        <title>WGS assembly of Ceratodon purpureus strain R40.</title>
        <authorList>
            <person name="Carey S.B."/>
            <person name="Jenkins J."/>
            <person name="Shu S."/>
            <person name="Lovell J.T."/>
            <person name="Sreedasyam A."/>
            <person name="Maumus F."/>
            <person name="Tiley G.P."/>
            <person name="Fernandez-Pozo N."/>
            <person name="Barry K."/>
            <person name="Chen C."/>
            <person name="Wang M."/>
            <person name="Lipzen A."/>
            <person name="Daum C."/>
            <person name="Saski C.A."/>
            <person name="Payton A.C."/>
            <person name="Mcbreen J.C."/>
            <person name="Conrad R.E."/>
            <person name="Kollar L.M."/>
            <person name="Olsson S."/>
            <person name="Huttunen S."/>
            <person name="Landis J.B."/>
            <person name="Wickett N.J."/>
            <person name="Johnson M.G."/>
            <person name="Rensing S.A."/>
            <person name="Grimwood J."/>
            <person name="Schmutz J."/>
            <person name="Mcdaniel S.F."/>
        </authorList>
    </citation>
    <scope>NUCLEOTIDE SEQUENCE</scope>
    <source>
        <strain evidence="1">R40</strain>
    </source>
</reference>
<comment type="caution">
    <text evidence="1">The sequence shown here is derived from an EMBL/GenBank/DDBJ whole genome shotgun (WGS) entry which is preliminary data.</text>
</comment>
<dbReference type="EMBL" id="CM026433">
    <property type="protein sequence ID" value="KAG0553791.1"/>
    <property type="molecule type" value="Genomic_DNA"/>
</dbReference>